<evidence type="ECO:0000313" key="2">
    <source>
        <dbReference type="EMBL" id="MCZ9292847.1"/>
    </source>
</evidence>
<dbReference type="Proteomes" id="UP001146453">
    <property type="component" value="Unassembled WGS sequence"/>
</dbReference>
<gene>
    <name evidence="2" type="ORF">L8U61_11990</name>
</gene>
<evidence type="ECO:0000256" key="1">
    <source>
        <dbReference type="SAM" id="MobiDB-lite"/>
    </source>
</evidence>
<accession>A0ABT4RBY1</accession>
<comment type="caution">
    <text evidence="2">The sequence shown here is derived from an EMBL/GenBank/DDBJ whole genome shotgun (WGS) entry which is preliminary data.</text>
</comment>
<dbReference type="EMBL" id="JAKMUR010000049">
    <property type="protein sequence ID" value="MCZ9292847.1"/>
    <property type="molecule type" value="Genomic_DNA"/>
</dbReference>
<keyword evidence="3" id="KW-1185">Reference proteome</keyword>
<reference evidence="2" key="1">
    <citation type="submission" date="2022-02" db="EMBL/GenBank/DDBJ databases">
        <title>Corynebacterium sp. from urogenital microbiome.</title>
        <authorList>
            <person name="Cappelli E.A."/>
            <person name="Ribeiro T.G."/>
            <person name="Peixe L."/>
        </authorList>
    </citation>
    <scope>NUCLEOTIDE SEQUENCE</scope>
    <source>
        <strain evidence="2">C8Ua_144</strain>
    </source>
</reference>
<feature type="region of interest" description="Disordered" evidence="1">
    <location>
        <begin position="97"/>
        <end position="127"/>
    </location>
</feature>
<evidence type="ECO:0000313" key="3">
    <source>
        <dbReference type="Proteomes" id="UP001146453"/>
    </source>
</evidence>
<name>A0ABT4RBY1_9CORY</name>
<protein>
    <submittedName>
        <fullName evidence="2">IS21 family transposase</fullName>
    </submittedName>
</protein>
<feature type="compositionally biased region" description="Pro residues" evidence="1">
    <location>
        <begin position="110"/>
        <end position="119"/>
    </location>
</feature>
<sequence length="151" mass="16167">HIPANMDHTQGLWTSDYFMREAQKIGPATRTVIEEMIAAKAIPAQAYQSCRNVLSMGKHANKPVLEEACKRLLSSDGTQRAVSYTAVKNMMAAVRKEAATRPHGFDQPAPATPAHPAHPPAAATRDTSGAYLGGAAQFSLDNLIKKGTTTP</sequence>
<organism evidence="2 3">
    <name type="scientific">Corynebacterium lehmanniae</name>
    <dbReference type="NCBI Taxonomy" id="2913497"/>
    <lineage>
        <taxon>Bacteria</taxon>
        <taxon>Bacillati</taxon>
        <taxon>Actinomycetota</taxon>
        <taxon>Actinomycetes</taxon>
        <taxon>Mycobacteriales</taxon>
        <taxon>Corynebacteriaceae</taxon>
        <taxon>Corynebacterium</taxon>
    </lineage>
</organism>
<feature type="non-terminal residue" evidence="2">
    <location>
        <position position="1"/>
    </location>
</feature>
<proteinExistence type="predicted"/>